<name>A0A917K6S8_9PROT</name>
<accession>A0A917K6S8</accession>
<reference evidence="2" key="1">
    <citation type="journal article" date="2014" name="Int. J. Syst. Evol. Microbiol.">
        <title>Complete genome sequence of Corynebacterium casei LMG S-19264T (=DSM 44701T), isolated from a smear-ripened cheese.</title>
        <authorList>
            <consortium name="US DOE Joint Genome Institute (JGI-PGF)"/>
            <person name="Walter F."/>
            <person name="Albersmeier A."/>
            <person name="Kalinowski J."/>
            <person name="Ruckert C."/>
        </authorList>
    </citation>
    <scope>NUCLEOTIDE SEQUENCE</scope>
    <source>
        <strain evidence="2">CGMCC 1.3617</strain>
    </source>
</reference>
<organism evidence="2 3">
    <name type="scientific">Neoroseomonas lacus</name>
    <dbReference type="NCBI Taxonomy" id="287609"/>
    <lineage>
        <taxon>Bacteria</taxon>
        <taxon>Pseudomonadati</taxon>
        <taxon>Pseudomonadota</taxon>
        <taxon>Alphaproteobacteria</taxon>
        <taxon>Acetobacterales</taxon>
        <taxon>Acetobacteraceae</taxon>
        <taxon>Neoroseomonas</taxon>
    </lineage>
</organism>
<keyword evidence="3" id="KW-1185">Reference proteome</keyword>
<feature type="region of interest" description="Disordered" evidence="1">
    <location>
        <begin position="19"/>
        <end position="80"/>
    </location>
</feature>
<dbReference type="PROSITE" id="PS51257">
    <property type="entry name" value="PROKAR_LIPOPROTEIN"/>
    <property type="match status" value="1"/>
</dbReference>
<gene>
    <name evidence="2" type="ORF">GCM10011320_04860</name>
</gene>
<evidence type="ECO:0000313" key="3">
    <source>
        <dbReference type="Proteomes" id="UP000661507"/>
    </source>
</evidence>
<reference evidence="2" key="2">
    <citation type="submission" date="2020-09" db="EMBL/GenBank/DDBJ databases">
        <authorList>
            <person name="Sun Q."/>
            <person name="Zhou Y."/>
        </authorList>
    </citation>
    <scope>NUCLEOTIDE SEQUENCE</scope>
    <source>
        <strain evidence="2">CGMCC 1.3617</strain>
    </source>
</reference>
<protein>
    <recommendedName>
        <fullName evidence="4">Lipoprotein</fullName>
    </recommendedName>
</protein>
<evidence type="ECO:0000313" key="2">
    <source>
        <dbReference type="EMBL" id="GGJ01064.1"/>
    </source>
</evidence>
<feature type="compositionally biased region" description="Pro residues" evidence="1">
    <location>
        <begin position="19"/>
        <end position="32"/>
    </location>
</feature>
<dbReference type="EMBL" id="BMKW01000001">
    <property type="protein sequence ID" value="GGJ01064.1"/>
    <property type="molecule type" value="Genomic_DNA"/>
</dbReference>
<comment type="caution">
    <text evidence="2">The sequence shown here is derived from an EMBL/GenBank/DDBJ whole genome shotgun (WGS) entry which is preliminary data.</text>
</comment>
<evidence type="ECO:0008006" key="4">
    <source>
        <dbReference type="Google" id="ProtNLM"/>
    </source>
</evidence>
<dbReference type="Proteomes" id="UP000661507">
    <property type="component" value="Unassembled WGS sequence"/>
</dbReference>
<sequence>MRRMILMAAVLAAGCAEQPMPPAAALPAPVPRSAPEQQGARRPPPTAQPSGEPGYAPFDIGGSGQGPVMPDQVPPAFRNF</sequence>
<evidence type="ECO:0000256" key="1">
    <source>
        <dbReference type="SAM" id="MobiDB-lite"/>
    </source>
</evidence>
<dbReference type="AlphaFoldDB" id="A0A917K6S8"/>
<proteinExistence type="predicted"/>
<dbReference type="RefSeq" id="WP_188965307.1">
    <property type="nucleotide sequence ID" value="NZ_BMKW01000001.1"/>
</dbReference>